<dbReference type="InterPro" id="IPR016181">
    <property type="entry name" value="Acyl_CoA_acyltransferase"/>
</dbReference>
<dbReference type="SUPFAM" id="SSF55729">
    <property type="entry name" value="Acyl-CoA N-acyltransferases (Nat)"/>
    <property type="match status" value="1"/>
</dbReference>
<proteinExistence type="predicted"/>
<dbReference type="CDD" id="cd04301">
    <property type="entry name" value="NAT_SF"/>
    <property type="match status" value="1"/>
</dbReference>
<evidence type="ECO:0000259" key="1">
    <source>
        <dbReference type="PROSITE" id="PS51186"/>
    </source>
</evidence>
<reference evidence="2 3" key="1">
    <citation type="submission" date="2015-09" db="EMBL/GenBank/DDBJ databases">
        <authorList>
            <consortium name="Pathogen Informatics"/>
        </authorList>
    </citation>
    <scope>NUCLEOTIDE SEQUENCE [LARGE SCALE GENOMIC DNA]</scope>
    <source>
        <strain evidence="2 3">2789STDY5608850</strain>
    </source>
</reference>
<dbReference type="RefSeq" id="WP_055660449.1">
    <property type="nucleotide sequence ID" value="NZ_CABIXC010000028.1"/>
</dbReference>
<evidence type="ECO:0000313" key="3">
    <source>
        <dbReference type="Proteomes" id="UP000095651"/>
    </source>
</evidence>
<dbReference type="EMBL" id="CYZE01000028">
    <property type="protein sequence ID" value="CUP38538.1"/>
    <property type="molecule type" value="Genomic_DNA"/>
</dbReference>
<sequence length="149" mass="17356">MEIINYFDVDDKIFWKEEIGKSDWGAGQYLYRLLNNNQLLDLCGNSTKVLMLVEGKTLISFCTLAEQDDVRDASLTPWIGFVYTFPEFRGHRYLGKLLEYAKNVAASEGATHIYISTDHMGLYEKYGYSFYKLMKDDENQDSRVYKINL</sequence>
<gene>
    <name evidence="2" type="ORF">ERS852407_05780</name>
</gene>
<dbReference type="GO" id="GO:0016747">
    <property type="term" value="F:acyltransferase activity, transferring groups other than amino-acyl groups"/>
    <property type="evidence" value="ECO:0007669"/>
    <property type="project" value="InterPro"/>
</dbReference>
<dbReference type="InterPro" id="IPR000182">
    <property type="entry name" value="GNAT_dom"/>
</dbReference>
<protein>
    <submittedName>
        <fullName evidence="2">N-acetyltransferase GCN5</fullName>
    </submittedName>
</protein>
<accession>A0A174MW64</accession>
<dbReference type="PROSITE" id="PS51186">
    <property type="entry name" value="GNAT"/>
    <property type="match status" value="1"/>
</dbReference>
<dbReference type="AlphaFoldDB" id="A0A174MW64"/>
<feature type="domain" description="N-acetyltransferase" evidence="1">
    <location>
        <begin position="2"/>
        <end position="149"/>
    </location>
</feature>
<keyword evidence="2" id="KW-0808">Transferase</keyword>
<dbReference type="Proteomes" id="UP000095651">
    <property type="component" value="Unassembled WGS sequence"/>
</dbReference>
<dbReference type="Gene3D" id="3.40.630.30">
    <property type="match status" value="1"/>
</dbReference>
<dbReference type="Pfam" id="PF00583">
    <property type="entry name" value="Acetyltransf_1"/>
    <property type="match status" value="1"/>
</dbReference>
<evidence type="ECO:0000313" key="2">
    <source>
        <dbReference type="EMBL" id="CUP38538.1"/>
    </source>
</evidence>
<name>A0A174MW64_9FIRM</name>
<organism evidence="2 3">
    <name type="scientific">Hungatella hathewayi</name>
    <dbReference type="NCBI Taxonomy" id="154046"/>
    <lineage>
        <taxon>Bacteria</taxon>
        <taxon>Bacillati</taxon>
        <taxon>Bacillota</taxon>
        <taxon>Clostridia</taxon>
        <taxon>Lachnospirales</taxon>
        <taxon>Lachnospiraceae</taxon>
        <taxon>Hungatella</taxon>
    </lineage>
</organism>